<keyword evidence="7 10" id="KW-1133">Transmembrane helix</keyword>
<feature type="domain" description="Cytochrome c-type biogenesis protein CcmF C-terminal" evidence="12">
    <location>
        <begin position="310"/>
        <end position="622"/>
    </location>
</feature>
<protein>
    <submittedName>
        <fullName evidence="13">Cytochrome c-type biogenesis protein CcmF</fullName>
    </submittedName>
</protein>
<feature type="transmembrane region" description="Helical" evidence="10">
    <location>
        <begin position="411"/>
        <end position="430"/>
    </location>
</feature>
<dbReference type="STRING" id="1280953.HOC_07962"/>
<dbReference type="GO" id="GO:0020037">
    <property type="term" value="F:heme binding"/>
    <property type="evidence" value="ECO:0007669"/>
    <property type="project" value="InterPro"/>
</dbReference>
<feature type="transmembrane region" description="Helical" evidence="10">
    <location>
        <begin position="344"/>
        <end position="367"/>
    </location>
</feature>
<dbReference type="eggNOG" id="COG1138">
    <property type="taxonomic scope" value="Bacteria"/>
</dbReference>
<dbReference type="InterPro" id="IPR003567">
    <property type="entry name" value="Cyt_c_biogenesis"/>
</dbReference>
<feature type="domain" description="Cytochrome c assembly protein" evidence="11">
    <location>
        <begin position="81"/>
        <end position="287"/>
    </location>
</feature>
<keyword evidence="8 10" id="KW-0472">Membrane</keyword>
<keyword evidence="6" id="KW-0201">Cytochrome c-type biogenesis</keyword>
<evidence type="ECO:0000259" key="12">
    <source>
        <dbReference type="Pfam" id="PF16327"/>
    </source>
</evidence>
<dbReference type="Proteomes" id="UP000024942">
    <property type="component" value="Unassembled WGS sequence"/>
</dbReference>
<dbReference type="PATRIC" id="fig|1280953.3.peg.1607"/>
<dbReference type="PRINTS" id="PR01411">
    <property type="entry name" value="CCMFBIOGNSIS"/>
</dbReference>
<evidence type="ECO:0000256" key="5">
    <source>
        <dbReference type="ARBA" id="ARBA00022692"/>
    </source>
</evidence>
<dbReference type="PRINTS" id="PR01410">
    <property type="entry name" value="CCBIOGENESIS"/>
</dbReference>
<evidence type="ECO:0000256" key="1">
    <source>
        <dbReference type="ARBA" id="ARBA00004429"/>
    </source>
</evidence>
<keyword evidence="14" id="KW-1185">Reference proteome</keyword>
<proteinExistence type="inferred from homology"/>
<comment type="caution">
    <text evidence="13">The sequence shown here is derived from an EMBL/GenBank/DDBJ whole genome shotgun (WGS) entry which is preliminary data.</text>
</comment>
<dbReference type="PANTHER" id="PTHR43653">
    <property type="entry name" value="CYTOCHROME C ASSEMBLY PROTEIN-RELATED"/>
    <property type="match status" value="1"/>
</dbReference>
<feature type="transmembrane region" description="Helical" evidence="10">
    <location>
        <begin position="34"/>
        <end position="54"/>
    </location>
</feature>
<evidence type="ECO:0000313" key="13">
    <source>
        <dbReference type="EMBL" id="KDA02864.1"/>
    </source>
</evidence>
<feature type="transmembrane region" description="Helical" evidence="10">
    <location>
        <begin position="379"/>
        <end position="399"/>
    </location>
</feature>
<evidence type="ECO:0000256" key="6">
    <source>
        <dbReference type="ARBA" id="ARBA00022748"/>
    </source>
</evidence>
<comment type="similarity">
    <text evidence="2">Belongs to the CcmF/CycK/Ccl1/NrfE/CcsA family.</text>
</comment>
<name>A0A059G827_9PROT</name>
<keyword evidence="3" id="KW-1003">Cell membrane</keyword>
<evidence type="ECO:0000256" key="3">
    <source>
        <dbReference type="ARBA" id="ARBA00022475"/>
    </source>
</evidence>
<feature type="transmembrane region" description="Helical" evidence="10">
    <location>
        <begin position="241"/>
        <end position="257"/>
    </location>
</feature>
<dbReference type="Pfam" id="PF16327">
    <property type="entry name" value="CcmF_C"/>
    <property type="match status" value="1"/>
</dbReference>
<feature type="transmembrane region" description="Helical" evidence="10">
    <location>
        <begin position="169"/>
        <end position="189"/>
    </location>
</feature>
<dbReference type="PANTHER" id="PTHR43653:SF1">
    <property type="entry name" value="CYTOCHROME C-TYPE BIOGENESIS PROTEIN CCMF"/>
    <property type="match status" value="1"/>
</dbReference>
<feature type="transmembrane region" description="Helical" evidence="10">
    <location>
        <begin position="436"/>
        <end position="455"/>
    </location>
</feature>
<gene>
    <name evidence="13" type="ORF">HOC_07962</name>
</gene>
<comment type="subcellular location">
    <subcellularLocation>
        <location evidence="1">Cell inner membrane</location>
        <topology evidence="1">Multi-pass membrane protein</topology>
    </subcellularLocation>
</comment>
<feature type="transmembrane region" description="Helical" evidence="10">
    <location>
        <begin position="475"/>
        <end position="494"/>
    </location>
</feature>
<feature type="transmembrane region" description="Helical" evidence="10">
    <location>
        <begin position="118"/>
        <end position="140"/>
    </location>
</feature>
<reference evidence="13 14" key="1">
    <citation type="journal article" date="2014" name="Antonie Van Leeuwenhoek">
        <title>Hyphomonas beringensis sp. nov. and Hyphomonas chukchiensis sp. nov., isolated from surface seawater of the Bering Sea and Chukchi Sea.</title>
        <authorList>
            <person name="Li C."/>
            <person name="Lai Q."/>
            <person name="Li G."/>
            <person name="Dong C."/>
            <person name="Wang J."/>
            <person name="Liao Y."/>
            <person name="Shao Z."/>
        </authorList>
    </citation>
    <scope>NUCLEOTIDE SEQUENCE [LARGE SCALE GENOMIC DNA]</scope>
    <source>
        <strain evidence="13 14">SCH89</strain>
    </source>
</reference>
<dbReference type="Pfam" id="PF01578">
    <property type="entry name" value="Cytochrom_C_asm"/>
    <property type="match status" value="1"/>
</dbReference>
<evidence type="ECO:0000256" key="7">
    <source>
        <dbReference type="ARBA" id="ARBA00022989"/>
    </source>
</evidence>
<evidence type="ECO:0000256" key="4">
    <source>
        <dbReference type="ARBA" id="ARBA00022519"/>
    </source>
</evidence>
<dbReference type="GO" id="GO:0015232">
    <property type="term" value="F:heme transmembrane transporter activity"/>
    <property type="evidence" value="ECO:0007669"/>
    <property type="project" value="InterPro"/>
</dbReference>
<dbReference type="AlphaFoldDB" id="A0A059G827"/>
<evidence type="ECO:0000256" key="9">
    <source>
        <dbReference type="ARBA" id="ARBA00037230"/>
    </source>
</evidence>
<feature type="transmembrane region" description="Helical" evidence="10">
    <location>
        <begin position="605"/>
        <end position="622"/>
    </location>
</feature>
<dbReference type="InterPro" id="IPR003568">
    <property type="entry name" value="Cyt_c_biogenesis_CcmF"/>
</dbReference>
<evidence type="ECO:0000256" key="10">
    <source>
        <dbReference type="SAM" id="Phobius"/>
    </source>
</evidence>
<comment type="function">
    <text evidence="9">Required for the biogenesis of c-type cytochromes. Possible subunit of a heme lyase.</text>
</comment>
<dbReference type="InterPro" id="IPR032523">
    <property type="entry name" value="CcmF_C"/>
</dbReference>
<feature type="transmembrane region" description="Helical" evidence="10">
    <location>
        <begin position="88"/>
        <end position="106"/>
    </location>
</feature>
<feature type="transmembrane region" description="Helical" evidence="10">
    <location>
        <begin position="6"/>
        <end position="27"/>
    </location>
</feature>
<dbReference type="GO" id="GO:0017004">
    <property type="term" value="P:cytochrome complex assembly"/>
    <property type="evidence" value="ECO:0007669"/>
    <property type="project" value="UniProtKB-KW"/>
</dbReference>
<dbReference type="EMBL" id="ARYL01000010">
    <property type="protein sequence ID" value="KDA02864.1"/>
    <property type="molecule type" value="Genomic_DNA"/>
</dbReference>
<organism evidence="13 14">
    <name type="scientific">Hyphomonas oceanitis SCH89</name>
    <dbReference type="NCBI Taxonomy" id="1280953"/>
    <lineage>
        <taxon>Bacteria</taxon>
        <taxon>Pseudomonadati</taxon>
        <taxon>Pseudomonadota</taxon>
        <taxon>Alphaproteobacteria</taxon>
        <taxon>Hyphomonadales</taxon>
        <taxon>Hyphomonadaceae</taxon>
        <taxon>Hyphomonas</taxon>
    </lineage>
</organism>
<feature type="transmembrane region" description="Helical" evidence="10">
    <location>
        <begin position="201"/>
        <end position="221"/>
    </location>
</feature>
<dbReference type="GO" id="GO:0005886">
    <property type="term" value="C:plasma membrane"/>
    <property type="evidence" value="ECO:0007669"/>
    <property type="project" value="UniProtKB-SubCell"/>
</dbReference>
<evidence type="ECO:0000256" key="2">
    <source>
        <dbReference type="ARBA" id="ARBA00009186"/>
    </source>
</evidence>
<feature type="transmembrane region" description="Helical" evidence="10">
    <location>
        <begin position="304"/>
        <end position="323"/>
    </location>
</feature>
<keyword evidence="5 10" id="KW-0812">Transmembrane</keyword>
<dbReference type="RefSeq" id="WP_035537313.1">
    <property type="nucleotide sequence ID" value="NZ_ARYL01000010.1"/>
</dbReference>
<evidence type="ECO:0000259" key="11">
    <source>
        <dbReference type="Pfam" id="PF01578"/>
    </source>
</evidence>
<accession>A0A059G827</accession>
<dbReference type="OrthoDB" id="9761451at2"/>
<sequence length="631" mass="67935">MIELGHLAAFLALAASLAQGVLGLMGVRALAGRAALVALGVMTLSFLTLVVAFARSDFSLALVANNSHTLKPMLYKVAGAWGNHEGSMALWCLVTLGFGGAGALWMRTGRDVFEARTLGVQGWLATGALSYLLFASSPYLRLDPAPLQGAGLNPILQDPALAFHPPMLYLGYVGFSFVFALAAAGLMEARIDRVWAREARRWALAAFIPLTLGIALGSYWAYYELGWGGWWFWDPVENASLMPWLIGAALLHSVAVTEKRGNFAAWTALLAVLAFLFSVMGAFLVRSGVLTSVHAFAVDPKRGMVLLTGLVVYGTFALGLFALRAPKLEGGKPWQMLSREGALAVNNVVLVVAALTVLLGTLFPLMAEAAGRTISVGEPYFRLTFVPMLAALLAILPVVQVWSWGKADLSMLWKWAAGGVALVAVFMALGVGLWDIPLGAAFGLALGVWLLFGSVWELRRRAVTWGRVFKMPLRVWGMTLAHIGLGVFVIGAVVETTQRYEATLALPAGGSGTVAGWNITLEDVRAIEGPNWYADKADITARRGSAKAEMAPTKRYYPAARMPTTETAIHKTGTGDLYVALGDRRDVDGETRWVFRVYFNPLIDLVYLGVLLMGLGAFFSLLPRGRIKTAV</sequence>
<evidence type="ECO:0000256" key="8">
    <source>
        <dbReference type="ARBA" id="ARBA00023136"/>
    </source>
</evidence>
<keyword evidence="4" id="KW-0997">Cell inner membrane</keyword>
<dbReference type="InterPro" id="IPR002541">
    <property type="entry name" value="Cyt_c_assembly"/>
</dbReference>
<feature type="transmembrane region" description="Helical" evidence="10">
    <location>
        <begin position="264"/>
        <end position="284"/>
    </location>
</feature>
<evidence type="ECO:0000313" key="14">
    <source>
        <dbReference type="Proteomes" id="UP000024942"/>
    </source>
</evidence>